<feature type="transmembrane region" description="Helical" evidence="10">
    <location>
        <begin position="197"/>
        <end position="221"/>
    </location>
</feature>
<keyword evidence="6 10" id="KW-1133">Transmembrane helix</keyword>
<feature type="transmembrane region" description="Helical" evidence="10">
    <location>
        <begin position="137"/>
        <end position="158"/>
    </location>
</feature>
<dbReference type="PANTHER" id="PTHR21137:SF35">
    <property type="entry name" value="ODORANT RECEPTOR 19A-RELATED"/>
    <property type="match status" value="1"/>
</dbReference>
<evidence type="ECO:0000256" key="1">
    <source>
        <dbReference type="ARBA" id="ARBA00004651"/>
    </source>
</evidence>
<dbReference type="Proteomes" id="UP000494106">
    <property type="component" value="Unassembled WGS sequence"/>
</dbReference>
<comment type="subcellular location">
    <subcellularLocation>
        <location evidence="1 10">Cell membrane</location>
        <topology evidence="1 10">Multi-pass membrane protein</topology>
    </subcellularLocation>
</comment>
<dbReference type="GO" id="GO:0007165">
    <property type="term" value="P:signal transduction"/>
    <property type="evidence" value="ECO:0007669"/>
    <property type="project" value="UniProtKB-KW"/>
</dbReference>
<evidence type="ECO:0000256" key="2">
    <source>
        <dbReference type="ARBA" id="ARBA00022475"/>
    </source>
</evidence>
<proteinExistence type="inferred from homology"/>
<dbReference type="AlphaFoldDB" id="A0A8S1B1F3"/>
<accession>A0A8S1B1F3</accession>
<organism evidence="11 12">
    <name type="scientific">Arctia plantaginis</name>
    <name type="common">Wood tiger moth</name>
    <name type="synonym">Phalaena plantaginis</name>
    <dbReference type="NCBI Taxonomy" id="874455"/>
    <lineage>
        <taxon>Eukaryota</taxon>
        <taxon>Metazoa</taxon>
        <taxon>Ecdysozoa</taxon>
        <taxon>Arthropoda</taxon>
        <taxon>Hexapoda</taxon>
        <taxon>Insecta</taxon>
        <taxon>Pterygota</taxon>
        <taxon>Neoptera</taxon>
        <taxon>Endopterygota</taxon>
        <taxon>Lepidoptera</taxon>
        <taxon>Glossata</taxon>
        <taxon>Ditrysia</taxon>
        <taxon>Noctuoidea</taxon>
        <taxon>Erebidae</taxon>
        <taxon>Arctiinae</taxon>
        <taxon>Arctia</taxon>
    </lineage>
</organism>
<keyword evidence="7 10" id="KW-0472">Membrane</keyword>
<dbReference type="InterPro" id="IPR004117">
    <property type="entry name" value="7tm6_olfct_rcpt"/>
</dbReference>
<dbReference type="OrthoDB" id="7408385at2759"/>
<evidence type="ECO:0000256" key="9">
    <source>
        <dbReference type="ARBA" id="ARBA00023224"/>
    </source>
</evidence>
<evidence type="ECO:0000256" key="4">
    <source>
        <dbReference type="ARBA" id="ARBA00022692"/>
    </source>
</evidence>
<evidence type="ECO:0000256" key="8">
    <source>
        <dbReference type="ARBA" id="ARBA00023170"/>
    </source>
</evidence>
<sequence>MNLISYLRNLFLSTKRKIQTNSLDSLLWLVNVVPSFFGFSIRADEIWVPFWIVHYSLLFYVYGVGLFVYQWKHAEGAEEFIKSYFSLSIFILVLNNSWWWWKERALLKAILKDINKSDRLSRRSPIFEIKQEKLVKIIKWIILIFYGTNVCNAVLVYWPNRIDLGGKYCMTPCVGLKPLTRSPDAQICRIMLLVQEICISTVVLNFQALLLLLIAHTSVMYRLLAQEMLMLNENVPDIKAVAKELMPSLICRHSLTLDVVDKLKSLYSVPLGVNFGTNAVCICLFCYLPLQEWLKFMPILVYCFLLYFLYCFLGQGLINASEDFERAVYCCGWENFDLKEKKLVYVMLRQAQKPIQLLAADIIPVNIYTFATTLQGVFKFVTVVKF</sequence>
<evidence type="ECO:0000313" key="11">
    <source>
        <dbReference type="EMBL" id="CAB3255327.1"/>
    </source>
</evidence>
<evidence type="ECO:0000256" key="7">
    <source>
        <dbReference type="ARBA" id="ARBA00023136"/>
    </source>
</evidence>
<dbReference type="PANTHER" id="PTHR21137">
    <property type="entry name" value="ODORANT RECEPTOR"/>
    <property type="match status" value="1"/>
</dbReference>
<feature type="transmembrane region" description="Helical" evidence="10">
    <location>
        <begin position="299"/>
        <end position="318"/>
    </location>
</feature>
<dbReference type="GO" id="GO:0004984">
    <property type="term" value="F:olfactory receptor activity"/>
    <property type="evidence" value="ECO:0007669"/>
    <property type="project" value="InterPro"/>
</dbReference>
<keyword evidence="9 10" id="KW-0807">Transducer</keyword>
<evidence type="ECO:0000256" key="3">
    <source>
        <dbReference type="ARBA" id="ARBA00022606"/>
    </source>
</evidence>
<keyword evidence="5 10" id="KW-0552">Olfaction</keyword>
<keyword evidence="8 10" id="KW-0675">Receptor</keyword>
<comment type="similarity">
    <text evidence="10">Belongs to the insect chemoreceptor superfamily. Heteromeric odorant receptor channel (TC 1.A.69) family.</text>
</comment>
<dbReference type="Pfam" id="PF02949">
    <property type="entry name" value="7tm_6"/>
    <property type="match status" value="1"/>
</dbReference>
<name>A0A8S1B1F3_ARCPL</name>
<evidence type="ECO:0000256" key="10">
    <source>
        <dbReference type="RuleBase" id="RU351113"/>
    </source>
</evidence>
<feature type="transmembrane region" description="Helical" evidence="10">
    <location>
        <begin position="81"/>
        <end position="101"/>
    </location>
</feature>
<keyword evidence="12" id="KW-1185">Reference proteome</keyword>
<evidence type="ECO:0000256" key="5">
    <source>
        <dbReference type="ARBA" id="ARBA00022725"/>
    </source>
</evidence>
<dbReference type="EMBL" id="CADEBC010000574">
    <property type="protein sequence ID" value="CAB3255327.1"/>
    <property type="molecule type" value="Genomic_DNA"/>
</dbReference>
<evidence type="ECO:0000256" key="6">
    <source>
        <dbReference type="ARBA" id="ARBA00022989"/>
    </source>
</evidence>
<comment type="caution">
    <text evidence="11">The sequence shown here is derived from an EMBL/GenBank/DDBJ whole genome shotgun (WGS) entry which is preliminary data.</text>
</comment>
<feature type="transmembrane region" description="Helical" evidence="10">
    <location>
        <begin position="267"/>
        <end position="287"/>
    </location>
</feature>
<feature type="transmembrane region" description="Helical" evidence="10">
    <location>
        <begin position="21"/>
        <end position="41"/>
    </location>
</feature>
<dbReference type="GO" id="GO:0005549">
    <property type="term" value="F:odorant binding"/>
    <property type="evidence" value="ECO:0007669"/>
    <property type="project" value="InterPro"/>
</dbReference>
<keyword evidence="2" id="KW-1003">Cell membrane</keyword>
<gene>
    <name evidence="11" type="ORF">APLA_LOCUS14851</name>
</gene>
<evidence type="ECO:0000313" key="12">
    <source>
        <dbReference type="Proteomes" id="UP000494106"/>
    </source>
</evidence>
<feature type="transmembrane region" description="Helical" evidence="10">
    <location>
        <begin position="47"/>
        <end position="69"/>
    </location>
</feature>
<keyword evidence="3 10" id="KW-0716">Sensory transduction</keyword>
<dbReference type="GO" id="GO:0005886">
    <property type="term" value="C:plasma membrane"/>
    <property type="evidence" value="ECO:0007669"/>
    <property type="project" value="UniProtKB-SubCell"/>
</dbReference>
<keyword evidence="4 10" id="KW-0812">Transmembrane</keyword>
<protein>
    <recommendedName>
        <fullName evidence="10">Odorant receptor</fullName>
    </recommendedName>
</protein>
<reference evidence="11 12" key="1">
    <citation type="submission" date="2020-04" db="EMBL/GenBank/DDBJ databases">
        <authorList>
            <person name="Wallbank WR R."/>
            <person name="Pardo Diaz C."/>
            <person name="Kozak K."/>
            <person name="Martin S."/>
            <person name="Jiggins C."/>
            <person name="Moest M."/>
            <person name="Warren A I."/>
            <person name="Byers J.R.P. K."/>
            <person name="Montejo-Kovacevich G."/>
            <person name="Yen C E."/>
        </authorList>
    </citation>
    <scope>NUCLEOTIDE SEQUENCE [LARGE SCALE GENOMIC DNA]</scope>
</reference>